<evidence type="ECO:0000313" key="2">
    <source>
        <dbReference type="EMBL" id="JAC02089.1"/>
    </source>
</evidence>
<reference evidence="2" key="1">
    <citation type="submission" date="2013-07" db="EMBL/GenBank/DDBJ databases">
        <authorList>
            <person name="Geib S."/>
        </authorList>
    </citation>
    <scope>NUCLEOTIDE SEQUENCE</scope>
</reference>
<accession>W8BZG6</accession>
<name>W8BZG6_CERCA</name>
<protein>
    <submittedName>
        <fullName evidence="2">Uncharacterized protein</fullName>
    </submittedName>
</protein>
<dbReference type="EMBL" id="GAMC01004467">
    <property type="protein sequence ID" value="JAC02089.1"/>
    <property type="molecule type" value="mRNA"/>
</dbReference>
<proteinExistence type="evidence at transcript level"/>
<sequence>MGIAVNDPEDPAGYDCAYESSKEQKARTCNCACSCDSRNASSSSSSSTANSSSSSTTSNSCCSSNNNSHSNCKHIGNTLTLTFANNNSYGPACSYQHSKTEMLSTPSSSAPITRPTRDLIGNSKEYRIESNKSDLRIIGNGNRIRIGCNQGNLQIIGNNTRLKITNNTGGIRYTGNEGRICLGSDSTQQIIDYIGNNGKLKVVKSSEMLSEQSKSHKQKIPKEFGKTEMTANTEKTYCDASAKVNIIVDSGVSATAAATATANSTAFPSYSTPKKVKVKSASYGGDYSAQWRQFSELFEKHGWRNFASASMPNLKSEKVAKNNIGDGKKAEQSTKHSKCSRINAKSCKIDSNINIVSNYGNICIKNAVNVSM</sequence>
<dbReference type="AlphaFoldDB" id="W8BZG6"/>
<reference evidence="2" key="2">
    <citation type="journal article" date="2014" name="BMC Genomics">
        <title>A genomic perspective to assessing quality of mass-reared SIT flies used in Mediterranean fruit fly (Ceratitis capitata) eradication in California.</title>
        <authorList>
            <person name="Calla B."/>
            <person name="Hall B."/>
            <person name="Hou S."/>
            <person name="Geib S.M."/>
        </authorList>
    </citation>
    <scope>NUCLEOTIDE SEQUENCE</scope>
</reference>
<feature type="region of interest" description="Disordered" evidence="1">
    <location>
        <begin position="35"/>
        <end position="58"/>
    </location>
</feature>
<organism evidence="2">
    <name type="scientific">Ceratitis capitata</name>
    <name type="common">Mediterranean fruit fly</name>
    <name type="synonym">Tephritis capitata</name>
    <dbReference type="NCBI Taxonomy" id="7213"/>
    <lineage>
        <taxon>Eukaryota</taxon>
        <taxon>Metazoa</taxon>
        <taxon>Ecdysozoa</taxon>
        <taxon>Arthropoda</taxon>
        <taxon>Hexapoda</taxon>
        <taxon>Insecta</taxon>
        <taxon>Pterygota</taxon>
        <taxon>Neoptera</taxon>
        <taxon>Endopterygota</taxon>
        <taxon>Diptera</taxon>
        <taxon>Brachycera</taxon>
        <taxon>Muscomorpha</taxon>
        <taxon>Tephritoidea</taxon>
        <taxon>Tephritidae</taxon>
        <taxon>Ceratitis</taxon>
        <taxon>Ceratitis</taxon>
    </lineage>
</organism>
<dbReference type="OrthoDB" id="8190314at2759"/>
<evidence type="ECO:0000256" key="1">
    <source>
        <dbReference type="SAM" id="MobiDB-lite"/>
    </source>
</evidence>